<feature type="region of interest" description="Disordered" evidence="4">
    <location>
        <begin position="1"/>
        <end position="41"/>
    </location>
</feature>
<dbReference type="PANTHER" id="PTHR22847:SF637">
    <property type="entry name" value="WD REPEAT DOMAIN 5B"/>
    <property type="match status" value="1"/>
</dbReference>
<dbReference type="InterPro" id="IPR036322">
    <property type="entry name" value="WD40_repeat_dom_sf"/>
</dbReference>
<feature type="repeat" description="WD" evidence="3">
    <location>
        <begin position="906"/>
        <end position="947"/>
    </location>
</feature>
<feature type="domain" description="Nephrocystin 3-like N-terminal" evidence="5">
    <location>
        <begin position="225"/>
        <end position="380"/>
    </location>
</feature>
<dbReference type="GO" id="GO:1990234">
    <property type="term" value="C:transferase complex"/>
    <property type="evidence" value="ECO:0007669"/>
    <property type="project" value="UniProtKB-ARBA"/>
</dbReference>
<evidence type="ECO:0000256" key="1">
    <source>
        <dbReference type="ARBA" id="ARBA00022574"/>
    </source>
</evidence>
<feature type="repeat" description="WD" evidence="3">
    <location>
        <begin position="863"/>
        <end position="904"/>
    </location>
</feature>
<dbReference type="PROSITE" id="PS50294">
    <property type="entry name" value="WD_REPEATS_REGION"/>
    <property type="match status" value="4"/>
</dbReference>
<dbReference type="PRINTS" id="PR00320">
    <property type="entry name" value="GPROTEINBRPT"/>
</dbReference>
<dbReference type="CDD" id="cd00200">
    <property type="entry name" value="WD40"/>
    <property type="match status" value="1"/>
</dbReference>
<dbReference type="Gene3D" id="3.40.50.300">
    <property type="entry name" value="P-loop containing nucleotide triphosphate hydrolases"/>
    <property type="match status" value="1"/>
</dbReference>
<gene>
    <name evidence="6" type="ORF">RSOLAG22IIIB_10792</name>
</gene>
<dbReference type="InterPro" id="IPR027417">
    <property type="entry name" value="P-loop_NTPase"/>
</dbReference>
<keyword evidence="1 3" id="KW-0853">WD repeat</keyword>
<dbReference type="InterPro" id="IPR019775">
    <property type="entry name" value="WD40_repeat_CS"/>
</dbReference>
<dbReference type="InterPro" id="IPR020472">
    <property type="entry name" value="WD40_PAC1"/>
</dbReference>
<name>A0A0K6G513_9AGAM</name>
<dbReference type="PANTHER" id="PTHR22847">
    <property type="entry name" value="WD40 REPEAT PROTEIN"/>
    <property type="match status" value="1"/>
</dbReference>
<dbReference type="Pfam" id="PF00400">
    <property type="entry name" value="WD40"/>
    <property type="match status" value="6"/>
</dbReference>
<reference evidence="6 7" key="1">
    <citation type="submission" date="2015-07" db="EMBL/GenBank/DDBJ databases">
        <authorList>
            <person name="Noorani M."/>
        </authorList>
    </citation>
    <scope>NUCLEOTIDE SEQUENCE [LARGE SCALE GENOMIC DNA]</scope>
    <source>
        <strain evidence="6">BBA 69670</strain>
    </source>
</reference>
<protein>
    <submittedName>
        <fullName evidence="6">Putative WD repeat-containing protein alr2800 [Nostoc sp, PCC 7120]</fullName>
    </submittedName>
</protein>
<dbReference type="SUPFAM" id="SSF52540">
    <property type="entry name" value="P-loop containing nucleoside triphosphate hydrolases"/>
    <property type="match status" value="1"/>
</dbReference>
<evidence type="ECO:0000259" key="5">
    <source>
        <dbReference type="Pfam" id="PF24883"/>
    </source>
</evidence>
<dbReference type="SUPFAM" id="SSF50978">
    <property type="entry name" value="WD40 repeat-like"/>
    <property type="match status" value="1"/>
</dbReference>
<evidence type="ECO:0000256" key="2">
    <source>
        <dbReference type="ARBA" id="ARBA00022737"/>
    </source>
</evidence>
<dbReference type="Pfam" id="PF24883">
    <property type="entry name" value="NPHP3_N"/>
    <property type="match status" value="1"/>
</dbReference>
<dbReference type="SMART" id="SM00320">
    <property type="entry name" value="WD40"/>
    <property type="match status" value="6"/>
</dbReference>
<keyword evidence="7" id="KW-1185">Reference proteome</keyword>
<dbReference type="EMBL" id="CYGV01001382">
    <property type="protein sequence ID" value="CUA73443.1"/>
    <property type="molecule type" value="Genomic_DNA"/>
</dbReference>
<dbReference type="Gene3D" id="2.130.10.10">
    <property type="entry name" value="YVTN repeat-like/Quinoprotein amine dehydrogenase"/>
    <property type="match status" value="2"/>
</dbReference>
<evidence type="ECO:0000256" key="3">
    <source>
        <dbReference type="PROSITE-ProRule" id="PRU00221"/>
    </source>
</evidence>
<evidence type="ECO:0000256" key="4">
    <source>
        <dbReference type="SAM" id="MobiDB-lite"/>
    </source>
</evidence>
<sequence>MASTVETDESRRSNSEYLPIPSPAPSGEPYSPQLDPPPTNIPSALGLTDAIKIQDPAWAKLRSSLCDLRDSSGEFAELASATRLLLECFDGIEKAARKQKDYISLAEELNTTVGVLVQYIKTPIVLVPTYNIIDITTQIEHQAKEIKKIINYGAIRRLGAVNKDKDTVNSYRKVLSLFQRLQVTLYDSDIPSNPNDHLMALNPVRYAAYDSMLSTELFRRACTEGTCSEVLSNLEKWQYDLNGPAVYWINGMVGTGKTTIACTLSETLSFFCTRNNADCGTVTRIIPTIAYQLACNFAPFDLSLRGVLADEPELDSLTIPEQFERLLRDPLQEAKHIIPGNLVIVIDDLHECEDLDGVETLYLLLRYVNELHIKVVVTSRPVLEIYRFMRQYVYDEPVPRVIQHEMDPFSAEGDIKLYLREKLSFMSPTDSQIEQLAQHANYLFLHAALLVRYILGKRLGDPCQRLQKLLLWISESTEEPAYKMDVLYRQILKLALEKTQMEENETNDVMIILRTVLLAQEPISVETIAVLTGLEDSLRVRFALQPLQILLVRPEGTTLVLIRDTSFSNFLLSPERSGQYSFDVAEHSRLLMEGCFKVMKRQLQFNLCELVSSFVPDKQVNDIQERIEQKISVTLAYVCCFWADHFVNSTTYNVLAILDDFLSNHLLFWAEVLNLRQELSIGVAALLKAKKQLELLGYTSSRELVTLLDDALSFVQQFTTSSSVQPTLYLYAFLIDLCPRSSMVYKIYSKYIEGWFERGNQGSIVEHVSAANLDVLNSSVVSGVLSVTYSPDGAQVVIGCEDGTISIHSAHDGSLLTGPLVGHTDWVRCVAFSPDGTRIISASSDCTIRMWDAISGAPITASFKGHDHPVKSVSFSADGRRIASGSWDNTIRIWNAEDGMPLMEPFEGHKWGVNCVAFSPDSKLVASGSNDHTVRIWNISYETLVPATTLFNGHTGSIMSVGFTPNTKKLISGSVDCTICVWDILSGSLLTRLVQACYDLVYAVAVSPSGLYIASGSADSSINVVHSGNGCQALSMPGRQVV</sequence>
<dbReference type="InterPro" id="IPR015943">
    <property type="entry name" value="WD40/YVTN_repeat-like_dom_sf"/>
</dbReference>
<evidence type="ECO:0000313" key="6">
    <source>
        <dbReference type="EMBL" id="CUA73443.1"/>
    </source>
</evidence>
<feature type="repeat" description="WD" evidence="3">
    <location>
        <begin position="820"/>
        <end position="861"/>
    </location>
</feature>
<evidence type="ECO:0000313" key="7">
    <source>
        <dbReference type="Proteomes" id="UP000044841"/>
    </source>
</evidence>
<dbReference type="Proteomes" id="UP000044841">
    <property type="component" value="Unassembled WGS sequence"/>
</dbReference>
<dbReference type="PROSITE" id="PS50082">
    <property type="entry name" value="WD_REPEATS_2"/>
    <property type="match status" value="4"/>
</dbReference>
<organism evidence="6 7">
    <name type="scientific">Rhizoctonia solani</name>
    <dbReference type="NCBI Taxonomy" id="456999"/>
    <lineage>
        <taxon>Eukaryota</taxon>
        <taxon>Fungi</taxon>
        <taxon>Dikarya</taxon>
        <taxon>Basidiomycota</taxon>
        <taxon>Agaricomycotina</taxon>
        <taxon>Agaricomycetes</taxon>
        <taxon>Cantharellales</taxon>
        <taxon>Ceratobasidiaceae</taxon>
        <taxon>Rhizoctonia</taxon>
    </lineage>
</organism>
<keyword evidence="2" id="KW-0677">Repeat</keyword>
<accession>A0A0K6G513</accession>
<dbReference type="AlphaFoldDB" id="A0A0K6G513"/>
<proteinExistence type="predicted"/>
<dbReference type="InterPro" id="IPR056884">
    <property type="entry name" value="NPHP3-like_N"/>
</dbReference>
<dbReference type="InterPro" id="IPR001680">
    <property type="entry name" value="WD40_rpt"/>
</dbReference>
<dbReference type="PROSITE" id="PS00678">
    <property type="entry name" value="WD_REPEATS_1"/>
    <property type="match status" value="3"/>
</dbReference>
<feature type="repeat" description="WD" evidence="3">
    <location>
        <begin position="951"/>
        <end position="992"/>
    </location>
</feature>